<proteinExistence type="predicted"/>
<dbReference type="PROSITE" id="PS51168">
    <property type="entry name" value="CHORISMATE_MUT_2"/>
    <property type="match status" value="1"/>
</dbReference>
<dbReference type="Proteomes" id="UP000660675">
    <property type="component" value="Unassembled WGS sequence"/>
</dbReference>
<evidence type="ECO:0000313" key="2">
    <source>
        <dbReference type="EMBL" id="GGV80396.1"/>
    </source>
</evidence>
<organism evidence="2 3">
    <name type="scientific">Streptomyces gelaticus</name>
    <dbReference type="NCBI Taxonomy" id="285446"/>
    <lineage>
        <taxon>Bacteria</taxon>
        <taxon>Bacillati</taxon>
        <taxon>Actinomycetota</taxon>
        <taxon>Actinomycetes</taxon>
        <taxon>Kitasatosporales</taxon>
        <taxon>Streptomycetaceae</taxon>
        <taxon>Streptomyces</taxon>
    </lineage>
</organism>
<accession>A0ABQ2VUU0</accession>
<gene>
    <name evidence="2" type="ORF">GCM10015535_18370</name>
</gene>
<dbReference type="SMART" id="SM00830">
    <property type="entry name" value="CM_2"/>
    <property type="match status" value="1"/>
</dbReference>
<name>A0ABQ2VUU0_9ACTN</name>
<dbReference type="NCBIfam" id="TIGR01803">
    <property type="entry name" value="CM-like"/>
    <property type="match status" value="1"/>
</dbReference>
<dbReference type="Gene3D" id="1.20.59.10">
    <property type="entry name" value="Chorismate mutase"/>
    <property type="match status" value="1"/>
</dbReference>
<feature type="domain" description="Chorismate mutase" evidence="1">
    <location>
        <begin position="6"/>
        <end position="97"/>
    </location>
</feature>
<comment type="caution">
    <text evidence="2">The sequence shown here is derived from an EMBL/GenBank/DDBJ whole genome shotgun (WGS) entry which is preliminary data.</text>
</comment>
<evidence type="ECO:0000259" key="1">
    <source>
        <dbReference type="PROSITE" id="PS51168"/>
    </source>
</evidence>
<protein>
    <recommendedName>
        <fullName evidence="1">Chorismate mutase domain-containing protein</fullName>
    </recommendedName>
</protein>
<dbReference type="SUPFAM" id="SSF48600">
    <property type="entry name" value="Chorismate mutase II"/>
    <property type="match status" value="1"/>
</dbReference>
<evidence type="ECO:0000313" key="3">
    <source>
        <dbReference type="Proteomes" id="UP000660675"/>
    </source>
</evidence>
<dbReference type="InterPro" id="IPR008241">
    <property type="entry name" value="Isochorismate_pyruvate-lyase"/>
</dbReference>
<dbReference type="InterPro" id="IPR002701">
    <property type="entry name" value="CM_II_prokaryot"/>
</dbReference>
<dbReference type="InterPro" id="IPR036263">
    <property type="entry name" value="Chorismate_II_sf"/>
</dbReference>
<dbReference type="InterPro" id="IPR036979">
    <property type="entry name" value="CM_dom_sf"/>
</dbReference>
<keyword evidence="3" id="KW-1185">Reference proteome</keyword>
<reference evidence="3" key="1">
    <citation type="journal article" date="2019" name="Int. J. Syst. Evol. Microbiol.">
        <title>The Global Catalogue of Microorganisms (GCM) 10K type strain sequencing project: providing services to taxonomists for standard genome sequencing and annotation.</title>
        <authorList>
            <consortium name="The Broad Institute Genomics Platform"/>
            <consortium name="The Broad Institute Genome Sequencing Center for Infectious Disease"/>
            <person name="Wu L."/>
            <person name="Ma J."/>
        </authorList>
    </citation>
    <scope>NUCLEOTIDE SEQUENCE [LARGE SCALE GENOMIC DNA]</scope>
    <source>
        <strain evidence="3">JCM 4376</strain>
    </source>
</reference>
<dbReference type="RefSeq" id="WP_189543024.1">
    <property type="nucleotide sequence ID" value="NZ_BMTF01000005.1"/>
</dbReference>
<sequence length="112" mass="12539">MAATESDDKNGLTRMRDELDGIDMRLLDAVRDRIECCVRIAHHKREHAVPMMQPHRIDAVQHRAANYGAENGVSQAFLSRLYDLITEETCRVETLVIDEGHQGGESIVGGPQ</sequence>
<dbReference type="EMBL" id="BMTF01000005">
    <property type="protein sequence ID" value="GGV80396.1"/>
    <property type="molecule type" value="Genomic_DNA"/>
</dbReference>
<dbReference type="Pfam" id="PF01817">
    <property type="entry name" value="CM_2"/>
    <property type="match status" value="1"/>
</dbReference>